<accession>I3TCS4</accession>
<comment type="subcellular location">
    <subcellularLocation>
        <location evidence="2">Cytoplasm</location>
    </subcellularLocation>
</comment>
<evidence type="ECO:0000313" key="8">
    <source>
        <dbReference type="Proteomes" id="UP000005270"/>
    </source>
</evidence>
<dbReference type="InterPro" id="IPR018163">
    <property type="entry name" value="Thr/Ala-tRNA-synth_IIc_edit"/>
</dbReference>
<gene>
    <name evidence="7" type="ordered locus">TCELL_0137</name>
</gene>
<evidence type="ECO:0000256" key="1">
    <source>
        <dbReference type="ARBA" id="ARBA00001947"/>
    </source>
</evidence>
<evidence type="ECO:0000256" key="2">
    <source>
        <dbReference type="ARBA" id="ARBA00004496"/>
    </source>
</evidence>
<keyword evidence="3" id="KW-0963">Cytoplasm</keyword>
<dbReference type="PANTHER" id="PTHR43462:SF1">
    <property type="entry name" value="ALANYL-TRNA EDITING PROTEIN AARSD1"/>
    <property type="match status" value="1"/>
</dbReference>
<dbReference type="GO" id="GO:0005524">
    <property type="term" value="F:ATP binding"/>
    <property type="evidence" value="ECO:0007669"/>
    <property type="project" value="InterPro"/>
</dbReference>
<organism evidence="7 8">
    <name type="scientific">Thermogladius calderae (strain DSM 22663 / VKM B-2946 / 1633)</name>
    <dbReference type="NCBI Taxonomy" id="1184251"/>
    <lineage>
        <taxon>Archaea</taxon>
        <taxon>Thermoproteota</taxon>
        <taxon>Thermoprotei</taxon>
        <taxon>Desulfurococcales</taxon>
        <taxon>Desulfurococcaceae</taxon>
        <taxon>Thermogladius</taxon>
    </lineage>
</organism>
<evidence type="ECO:0000256" key="4">
    <source>
        <dbReference type="ARBA" id="ARBA00022723"/>
    </source>
</evidence>
<dbReference type="GO" id="GO:0003676">
    <property type="term" value="F:nucleic acid binding"/>
    <property type="evidence" value="ECO:0007669"/>
    <property type="project" value="InterPro"/>
</dbReference>
<name>I3TCS4_THEC1</name>
<dbReference type="GO" id="GO:0046872">
    <property type="term" value="F:metal ion binding"/>
    <property type="evidence" value="ECO:0007669"/>
    <property type="project" value="UniProtKB-KW"/>
</dbReference>
<dbReference type="GO" id="GO:0004813">
    <property type="term" value="F:alanine-tRNA ligase activity"/>
    <property type="evidence" value="ECO:0007669"/>
    <property type="project" value="InterPro"/>
</dbReference>
<feature type="domain" description="Alanyl-transfer RNA synthetases family profile" evidence="6">
    <location>
        <begin position="1"/>
        <end position="241"/>
    </location>
</feature>
<keyword evidence="8" id="KW-1185">Reference proteome</keyword>
<keyword evidence="7" id="KW-0436">Ligase</keyword>
<dbReference type="Proteomes" id="UP000005270">
    <property type="component" value="Chromosome"/>
</dbReference>
<keyword evidence="5" id="KW-0862">Zinc</keyword>
<dbReference type="KEGG" id="thg:TCELL_0137"/>
<dbReference type="Gene3D" id="3.30.980.10">
    <property type="entry name" value="Threonyl-trna Synthetase, Chain A, domain 2"/>
    <property type="match status" value="1"/>
</dbReference>
<dbReference type="InterPro" id="IPR018165">
    <property type="entry name" value="Ala-tRNA-synth_IIc_core"/>
</dbReference>
<dbReference type="SUPFAM" id="SSF55186">
    <property type="entry name" value="ThrRS/AlaRS common domain"/>
    <property type="match status" value="1"/>
</dbReference>
<evidence type="ECO:0000259" key="6">
    <source>
        <dbReference type="PROSITE" id="PS50860"/>
    </source>
</evidence>
<keyword evidence="4" id="KW-0479">Metal-binding</keyword>
<protein>
    <submittedName>
        <fullName evidence="7">Threonyl/alanyl tRNA synthetase, SAD</fullName>
    </submittedName>
</protein>
<dbReference type="FunCoup" id="I3TCS4">
    <property type="interactions" value="65"/>
</dbReference>
<dbReference type="Pfam" id="PF01411">
    <property type="entry name" value="tRNA-synt_2c"/>
    <property type="match status" value="1"/>
</dbReference>
<dbReference type="eggNOG" id="arCOG01254">
    <property type="taxonomic scope" value="Archaea"/>
</dbReference>
<dbReference type="InParanoid" id="I3TCS4"/>
<dbReference type="InterPro" id="IPR012947">
    <property type="entry name" value="tRNA_SAD"/>
</dbReference>
<comment type="cofactor">
    <cofactor evidence="1">
        <name>Zn(2+)</name>
        <dbReference type="ChEBI" id="CHEBI:29105"/>
    </cofactor>
</comment>
<dbReference type="NCBIfam" id="NF040865">
    <property type="entry name" value="a_tRNA_ed_AlaXM"/>
    <property type="match status" value="1"/>
</dbReference>
<evidence type="ECO:0000256" key="3">
    <source>
        <dbReference type="ARBA" id="ARBA00022490"/>
    </source>
</evidence>
<dbReference type="SUPFAM" id="SSF50447">
    <property type="entry name" value="Translation proteins"/>
    <property type="match status" value="1"/>
</dbReference>
<evidence type="ECO:0000256" key="5">
    <source>
        <dbReference type="ARBA" id="ARBA00022833"/>
    </source>
</evidence>
<dbReference type="GO" id="GO:0005737">
    <property type="term" value="C:cytoplasm"/>
    <property type="evidence" value="ECO:0007669"/>
    <property type="project" value="UniProtKB-SubCell"/>
</dbReference>
<dbReference type="AlphaFoldDB" id="I3TCS4"/>
<dbReference type="GO" id="GO:0006419">
    <property type="term" value="P:alanyl-tRNA aminoacylation"/>
    <property type="evidence" value="ECO:0007669"/>
    <property type="project" value="InterPro"/>
</dbReference>
<keyword evidence="7" id="KW-0030">Aminoacyl-tRNA synthetase</keyword>
<dbReference type="PROSITE" id="PS50860">
    <property type="entry name" value="AA_TRNA_LIGASE_II_ALA"/>
    <property type="match status" value="1"/>
</dbReference>
<dbReference type="InterPro" id="IPR009000">
    <property type="entry name" value="Transl_B-barrel_sf"/>
</dbReference>
<proteinExistence type="predicted"/>
<dbReference type="Gene3D" id="2.40.30.130">
    <property type="match status" value="1"/>
</dbReference>
<dbReference type="InterPro" id="IPR018164">
    <property type="entry name" value="Ala-tRNA-synth_IIc_N"/>
</dbReference>
<reference evidence="7 8" key="1">
    <citation type="journal article" date="2012" name="J. Bacteriol.">
        <title>Complete genome sequence of the hyperthermophilic cellulolytic Crenarchaeon 'Thermogladius cellulolyticus' 1633.</title>
        <authorList>
            <person name="Mardanov A.V."/>
            <person name="Kochetkova T.V."/>
            <person name="Beletsky A.V."/>
            <person name="Bonch-Osmolovskaya E.A."/>
            <person name="Ravin N.V."/>
            <person name="Skryabin K.G."/>
        </authorList>
    </citation>
    <scope>NUCLEOTIDE SEQUENCE [LARGE SCALE GENOMIC DNA]</scope>
    <source>
        <strain evidence="8">DSM 22663 / VKM B-2946 / 1633</strain>
    </source>
</reference>
<dbReference type="SMART" id="SM00863">
    <property type="entry name" value="tRNA_SAD"/>
    <property type="match status" value="1"/>
</dbReference>
<evidence type="ECO:0000313" key="7">
    <source>
        <dbReference type="EMBL" id="AFK50562.1"/>
    </source>
</evidence>
<dbReference type="EMBL" id="CP003531">
    <property type="protein sequence ID" value="AFK50562.1"/>
    <property type="molecule type" value="Genomic_DNA"/>
</dbReference>
<dbReference type="InterPro" id="IPR053424">
    <property type="entry name" value="Alanyl-tRNA_Edit-Domain"/>
</dbReference>
<dbReference type="InterPro" id="IPR051335">
    <property type="entry name" value="Alanyl-tRNA_Editing_Enzymes"/>
</dbReference>
<dbReference type="PANTHER" id="PTHR43462">
    <property type="entry name" value="ALANYL-TRNA EDITING PROTEIN"/>
    <property type="match status" value="1"/>
</dbReference>
<dbReference type="HOGENOM" id="CLU_004485_3_2_2"/>
<dbReference type="GO" id="GO:0002161">
    <property type="term" value="F:aminoacyl-tRNA deacylase activity"/>
    <property type="evidence" value="ECO:0007669"/>
    <property type="project" value="UniProtKB-ARBA"/>
</dbReference>
<sequence length="241" mass="27142">MDCLTELVYQHDSYIKELDAKVVYVVGNKVFLDRTIFHPRSGGVDNDKGFIVKDGSSARVESVYYDRDTGDVAHEIAGDLQLKPGDVVRLVLDWERRYRLMRLHTAAHIISAIMYSEYNALITGGNVSPEYAYDDYSLESADKALFQRAVEMANNVVKRGIEVKVYWLPYDEAMKIPGIVKLASRAPPRVEKLRIVEIPGVDVQADGGPHVKNTLEIGEIALLRVENKGKGKKRLYFSVKP</sequence>
<dbReference type="STRING" id="1184251.TCELL_0137"/>
<dbReference type="Pfam" id="PF07973">
    <property type="entry name" value="tRNA_SAD"/>
    <property type="match status" value="1"/>
</dbReference>